<comment type="caution">
    <text evidence="1">The sequence shown here is derived from an EMBL/GenBank/DDBJ whole genome shotgun (WGS) entry which is preliminary data.</text>
</comment>
<dbReference type="Gene3D" id="1.25.10.10">
    <property type="entry name" value="Leucine-rich Repeat Variant"/>
    <property type="match status" value="1"/>
</dbReference>
<organism evidence="1 2">
    <name type="scientific">Stichopus japonicus</name>
    <name type="common">Sea cucumber</name>
    <dbReference type="NCBI Taxonomy" id="307972"/>
    <lineage>
        <taxon>Eukaryota</taxon>
        <taxon>Metazoa</taxon>
        <taxon>Echinodermata</taxon>
        <taxon>Eleutherozoa</taxon>
        <taxon>Echinozoa</taxon>
        <taxon>Holothuroidea</taxon>
        <taxon>Aspidochirotacea</taxon>
        <taxon>Aspidochirotida</taxon>
        <taxon>Stichopodidae</taxon>
        <taxon>Apostichopus</taxon>
    </lineage>
</organism>
<sequence>MCPEEEEEEDPQEEETFTTEQARILASRFQKGTPADRLCQLKILRRMMGMDISYINAFLSVNNSMKALISQLTGSDAAVQVVASGCITNISAGTSNHCDIALKSAAVYLVSFLDGQNSLLKDHCCCALGNMAANGSKSQEILQQMGVLTPLVNIIMLSLPAVHVHDGHRRCWMRGTRSLQTCVYFQRMHAEKIVS</sequence>
<dbReference type="OrthoDB" id="21522at2759"/>
<name>A0A2G8JKY5_STIJA</name>
<protein>
    <submittedName>
        <fullName evidence="1">Uncharacterized protein</fullName>
    </submittedName>
</protein>
<dbReference type="InterPro" id="IPR011989">
    <property type="entry name" value="ARM-like"/>
</dbReference>
<gene>
    <name evidence="1" type="ORF">BSL78_26752</name>
</gene>
<evidence type="ECO:0000313" key="1">
    <source>
        <dbReference type="EMBL" id="PIK36422.1"/>
    </source>
</evidence>
<dbReference type="EMBL" id="MRZV01001679">
    <property type="protein sequence ID" value="PIK36422.1"/>
    <property type="molecule type" value="Genomic_DNA"/>
</dbReference>
<evidence type="ECO:0000313" key="2">
    <source>
        <dbReference type="Proteomes" id="UP000230750"/>
    </source>
</evidence>
<dbReference type="InterPro" id="IPR016024">
    <property type="entry name" value="ARM-type_fold"/>
</dbReference>
<proteinExistence type="predicted"/>
<dbReference type="AlphaFoldDB" id="A0A2G8JKY5"/>
<accession>A0A2G8JKY5</accession>
<dbReference type="PANTHER" id="PTHR16356">
    <property type="entry name" value="TRANSMEMBRANE AND COILED-COIL DOMAIN-CONTAINING PROTEIN 6 TMCO6"/>
    <property type="match status" value="1"/>
</dbReference>
<dbReference type="STRING" id="307972.A0A2G8JKY5"/>
<keyword evidence="2" id="KW-1185">Reference proteome</keyword>
<dbReference type="SUPFAM" id="SSF48371">
    <property type="entry name" value="ARM repeat"/>
    <property type="match status" value="1"/>
</dbReference>
<reference evidence="1 2" key="1">
    <citation type="journal article" date="2017" name="PLoS Biol.">
        <title>The sea cucumber genome provides insights into morphological evolution and visceral regeneration.</title>
        <authorList>
            <person name="Zhang X."/>
            <person name="Sun L."/>
            <person name="Yuan J."/>
            <person name="Sun Y."/>
            <person name="Gao Y."/>
            <person name="Zhang L."/>
            <person name="Li S."/>
            <person name="Dai H."/>
            <person name="Hamel J.F."/>
            <person name="Liu C."/>
            <person name="Yu Y."/>
            <person name="Liu S."/>
            <person name="Lin W."/>
            <person name="Guo K."/>
            <person name="Jin S."/>
            <person name="Xu P."/>
            <person name="Storey K.B."/>
            <person name="Huan P."/>
            <person name="Zhang T."/>
            <person name="Zhou Y."/>
            <person name="Zhang J."/>
            <person name="Lin C."/>
            <person name="Li X."/>
            <person name="Xing L."/>
            <person name="Huo D."/>
            <person name="Sun M."/>
            <person name="Wang L."/>
            <person name="Mercier A."/>
            <person name="Li F."/>
            <person name="Yang H."/>
            <person name="Xiang J."/>
        </authorList>
    </citation>
    <scope>NUCLEOTIDE SEQUENCE [LARGE SCALE GENOMIC DNA]</scope>
    <source>
        <strain evidence="1">Shaxun</strain>
        <tissue evidence="1">Muscle</tissue>
    </source>
</reference>
<dbReference type="Proteomes" id="UP000230750">
    <property type="component" value="Unassembled WGS sequence"/>
</dbReference>
<dbReference type="PANTHER" id="PTHR16356:SF1">
    <property type="entry name" value="TRANSMEMBRANE AND COILED-COIL DOMAIN-CONTAINING PROTEIN 6"/>
    <property type="match status" value="1"/>
</dbReference>